<keyword evidence="3" id="KW-1185">Reference proteome</keyword>
<sequence length="411" mass="45642">MKKSFLGLFFLFFALKASAQKDKFGIVNYTAPAAYELLKQDNVLTYYKEDKSTGAYCNFFIYNTMPGHGSTSNDFEYAWTNLVQKPFKVAGAANKQPMAVLKGWQFLIGTTKYADNGIATLAMLITFSGENKMQGVCVLSNSDKFKADVESFIASVDMVREVTTIGDKSISNGSNKTNSPTSLSGNIKYEVWECNCPNLATNTLITTKLNTIVISPNGKYLTYMPENGLNGITPQNSNETGSWGNVIDKGNVLSLVNDKYGKMELYKIDANTRSRYPNSKSSIYKKVKAVDGLRFEGAYSPELSYYNGKTDIISRQIDPNKRPIIFFKKDGTYINEGITFSNITRGDDFAIGKGTYEIVNYSLILATQSGKKLQVAFTPVLDANPINADNGGFIINNTLFWRLNKTFVPHH</sequence>
<organism evidence="2 3">
    <name type="scientific">Pedobacter africanus</name>
    <dbReference type="NCBI Taxonomy" id="151894"/>
    <lineage>
        <taxon>Bacteria</taxon>
        <taxon>Pseudomonadati</taxon>
        <taxon>Bacteroidota</taxon>
        <taxon>Sphingobacteriia</taxon>
        <taxon>Sphingobacteriales</taxon>
        <taxon>Sphingobacteriaceae</taxon>
        <taxon>Pedobacter</taxon>
    </lineage>
</organism>
<feature type="chain" id="PRO_5013071516" evidence="1">
    <location>
        <begin position="20"/>
        <end position="411"/>
    </location>
</feature>
<feature type="signal peptide" evidence="1">
    <location>
        <begin position="1"/>
        <end position="19"/>
    </location>
</feature>
<keyword evidence="1" id="KW-0732">Signal</keyword>
<dbReference type="EMBL" id="FWXT01000001">
    <property type="protein sequence ID" value="SMC42199.1"/>
    <property type="molecule type" value="Genomic_DNA"/>
</dbReference>
<proteinExistence type="predicted"/>
<dbReference type="AlphaFoldDB" id="A0A1W1Z1A2"/>
<dbReference type="STRING" id="151894.SAMN04488524_0358"/>
<dbReference type="Proteomes" id="UP000192756">
    <property type="component" value="Unassembled WGS sequence"/>
</dbReference>
<accession>A0A1W1Z1A2</accession>
<evidence type="ECO:0000256" key="1">
    <source>
        <dbReference type="SAM" id="SignalP"/>
    </source>
</evidence>
<evidence type="ECO:0000313" key="2">
    <source>
        <dbReference type="EMBL" id="SMC42199.1"/>
    </source>
</evidence>
<dbReference type="RefSeq" id="WP_084236708.1">
    <property type="nucleotide sequence ID" value="NZ_FWXT01000001.1"/>
</dbReference>
<name>A0A1W1Z1A2_9SPHI</name>
<protein>
    <submittedName>
        <fullName evidence="2">Uncharacterized protein</fullName>
    </submittedName>
</protein>
<evidence type="ECO:0000313" key="3">
    <source>
        <dbReference type="Proteomes" id="UP000192756"/>
    </source>
</evidence>
<reference evidence="3" key="1">
    <citation type="submission" date="2017-04" db="EMBL/GenBank/DDBJ databases">
        <authorList>
            <person name="Varghese N."/>
            <person name="Submissions S."/>
        </authorList>
    </citation>
    <scope>NUCLEOTIDE SEQUENCE [LARGE SCALE GENOMIC DNA]</scope>
    <source>
        <strain evidence="3">DSM 12126</strain>
    </source>
</reference>
<dbReference type="OrthoDB" id="652645at2"/>
<gene>
    <name evidence="2" type="ORF">SAMN04488524_0358</name>
</gene>